<proteinExistence type="predicted"/>
<dbReference type="EMBL" id="JABFUD020000005">
    <property type="protein sequence ID" value="KAI5079464.1"/>
    <property type="molecule type" value="Genomic_DNA"/>
</dbReference>
<keyword evidence="2" id="KW-0808">Transferase</keyword>
<evidence type="ECO:0000313" key="13">
    <source>
        <dbReference type="Proteomes" id="UP000886520"/>
    </source>
</evidence>
<evidence type="ECO:0000256" key="7">
    <source>
        <dbReference type="ARBA" id="ARBA00093361"/>
    </source>
</evidence>
<comment type="catalytic activity">
    <reaction evidence="6">
        <text>guanosine(18) in tRNA + S-adenosyl-L-methionine = 2'-O-methylguanosine(18) in tRNA + S-adenosyl-L-homocysteine + H(+)</text>
        <dbReference type="Rhea" id="RHEA:20077"/>
        <dbReference type="Rhea" id="RHEA-COMP:10190"/>
        <dbReference type="Rhea" id="RHEA-COMP:10192"/>
        <dbReference type="ChEBI" id="CHEBI:15378"/>
        <dbReference type="ChEBI" id="CHEBI:57856"/>
        <dbReference type="ChEBI" id="CHEBI:59789"/>
        <dbReference type="ChEBI" id="CHEBI:74269"/>
        <dbReference type="ChEBI" id="CHEBI:74445"/>
        <dbReference type="EC" id="2.1.1.34"/>
    </reaction>
    <physiologicalReaction direction="left-to-right" evidence="6">
        <dbReference type="Rhea" id="RHEA:20078"/>
    </physiologicalReaction>
</comment>
<keyword evidence="13" id="KW-1185">Reference proteome</keyword>
<comment type="function">
    <text evidence="7">S-adenosyl-L-methionine-dependent 2'-O-ribose methyltransferase that catalyzes the formation of 2'-O-methylguanosine at position 18 (Gm18) in a subset of tRNA. Selectively mediates Gm18 methylation of tRNAGln-TTG/CTG and tRNASer-TGA/GCT. Gm18 modification can enhance the stability of modified tRNAs.</text>
</comment>
<evidence type="ECO:0000259" key="11">
    <source>
        <dbReference type="Pfam" id="PF00588"/>
    </source>
</evidence>
<keyword evidence="5" id="KW-0007">Acetylation</keyword>
<dbReference type="EC" id="2.1.1.34" evidence="8"/>
<sequence>MASSSLVKAVVGVLEVAPCQAVPATIDALLLATSTHPSLIMSALVDHLSQLLEESTLLFIHSGEKDDFVIAFLSAIVHLFNIVDNKEQFLPTVVWAVCVPLLQQSNASRTALCNIVTEALVDVFSSKLAWSYAEEYLFPYLLKTIHLILWREKGPLDSSETELCNLTASTSTDESRLPSCKPLALHEVCRVLAMLVIKASDEVEKVSSKEEHFCTPSGEPFCIGLIMRFFHPMLRVISQTSNDTERHCPINLFLPPALKAIYKFRDRIPVERVGPLRLDLWDNLRLLFGRGFLQRQDAYSALDISVRFLLFPYTSERNVARETELEMLGFDILNETEFWNIVKSGLVDRDQLTRKRAVHILKEVSKAGSPCQFMSTQSLVDQKGLGSSFSGSFTKRDTYAALEARSLGLWDHEIESWKAFFLLYDMLEEYGTHLVEAVWKNQISVLLPTLCGEDSKDQAPSEPLCKGKRYLQNLDTSIWWVSVLWERGFAHDNPQVRRLILQSFMELEWAKIINLAHVMPESFVLSSLVSALNDPIHHKDFGVKGLYSSQTAKAAARFFNLYSMSLGARDRTNFLIKMAGESCTKQLCRPGFMTLMMCLEAAAYSDQNSMPVGNEHSVSIDTTRMSVECDDMHSVKVLDSLGLLIEESKSHFNPKYRLKACCHLLQIASNAVVLPNIQFKKFFWFLGLFPQDFIGSRGMLHNDVWVWLRSTPNRTDSESLFDVQTWMTEGLHEISEAFIKPAVYSSDSITDEDVETWTQEADKWARVASFGFLESKNLSSLMTCIHGHAAQIYQRAYNACIPEKLLILLGSILRLFSFSSKEPETSETMPQEIKKQPVLVPIGSPLDVIQNHLHSIISANMDEFLAHAQRVSSAFWINGFSCSATLPNSVTGKLGGPSQRRLPMIVTSSVLKGIIAVTTVADCICWACKTDKSQISDSAVLFVWEFAWKAVTLKEANEEMEAEVCLSIFEALASIFKALALSVSPIVLSLVNQEIIYGGLQAQSTLDILTWKFLETTNRLLHGCILARSRRAVLLVQKWYCLDGLLSIPLWKVASAGNFGKQDTPALSDSILKNVFFDAISSLESAGDVNMLPLLRCVRSLLYWGVLGRLDVSEATSESKKVLEVVWSLVRAAWTSIADSNKRKVASIAAFLSAIIHPSIFHIVSMHDNDGDAGPLKWLLGNLLDQGSRSPRTMRLTSMHVAGMWLRFPAITQYYIEELKLLSLHGGESIDEELDGQISENLQAAREYLSLMQSLDPELIEEFRNSEQYVRVTIAVLIHKLAEIVDKARIYKELETRQAAVYASTCGMQLLLSLLKSLAHDKDLSKELYKRKSAIHRRKVRAWQMVCILSQFIEEKLIWEVMDLLQICLLKNNLPSVRQYAEIFGVQLCLRFPYLIKDRILPNLRDYNLKTQALASCVFIAVNVLIHAAPQSVQNELLQEIMPAVMPYLTTHHHPLRSFSQILMHEVFHKILKLSPRCGGQQEDGCCSLENKCLQSIVSYLDGNVDCRRIRVSVGKFLSMFDPRSAATPRGIFSIHNGGEEDPSKPLDDIPFECAPVALMDQVSSFLNEAREDLRQSMAADANTLHTEEMAVHHNGAAGGGRGSTCLADGSSDFQRKMGSLRFSETSCTEFERFQENLAATDSSWMLSGIEKEDALLLTTMHSRLEDLVKMRGNRQELIVVATLLGRIPNLAGLVRTCEVFKASSLILADASVTQDKQFQLISVTAEMWVPIKEVPEASLQEYLAVKMKEGYTLVGLEQTANSISLEDYKFQKKTVLVLGREKEGIPVNILQTLDACVEIPQLGVIRSLNVHVSGAIALWEYTRQFLNI</sequence>
<feature type="domain" description="tRNA/rRNA methyltransferase SpoU type" evidence="11">
    <location>
        <begin position="1678"/>
        <end position="1820"/>
    </location>
</feature>
<dbReference type="GO" id="GO:0003723">
    <property type="term" value="F:RNA binding"/>
    <property type="evidence" value="ECO:0007669"/>
    <property type="project" value="UniProtKB-KW"/>
</dbReference>
<evidence type="ECO:0000313" key="12">
    <source>
        <dbReference type="EMBL" id="KAI5079464.1"/>
    </source>
</evidence>
<reference evidence="12 13" key="1">
    <citation type="submission" date="2021-01" db="EMBL/GenBank/DDBJ databases">
        <title>Adiantum capillus-veneris genome.</title>
        <authorList>
            <person name="Fang Y."/>
            <person name="Liao Q."/>
        </authorList>
    </citation>
    <scope>NUCLEOTIDE SEQUENCE [LARGE SCALE GENOMIC DNA]</scope>
    <source>
        <strain evidence="12">H3</strain>
        <tissue evidence="12">Leaf</tissue>
    </source>
</reference>
<dbReference type="FunFam" id="3.40.1280.10:FF:000010">
    <property type="entry name" value="probable methyltransferase TARBP1"/>
    <property type="match status" value="1"/>
</dbReference>
<dbReference type="Pfam" id="PF00588">
    <property type="entry name" value="SpoU_methylase"/>
    <property type="match status" value="1"/>
</dbReference>
<dbReference type="InterPro" id="IPR044748">
    <property type="entry name" value="Trm3/TARBP1_C"/>
</dbReference>
<dbReference type="GO" id="GO:0030488">
    <property type="term" value="P:tRNA methylation"/>
    <property type="evidence" value="ECO:0007669"/>
    <property type="project" value="InterPro"/>
</dbReference>
<dbReference type="InterPro" id="IPR029028">
    <property type="entry name" value="Alpha/beta_knot_MTases"/>
</dbReference>
<accession>A0A9D4ZL47</accession>
<dbReference type="Proteomes" id="UP000886520">
    <property type="component" value="Chromosome 5"/>
</dbReference>
<evidence type="ECO:0000256" key="3">
    <source>
        <dbReference type="ARBA" id="ARBA00022691"/>
    </source>
</evidence>
<dbReference type="PANTHER" id="PTHR12029">
    <property type="entry name" value="RNA METHYLTRANSFERASE"/>
    <property type="match status" value="1"/>
</dbReference>
<organism evidence="12 13">
    <name type="scientific">Adiantum capillus-veneris</name>
    <name type="common">Maidenhair fern</name>
    <dbReference type="NCBI Taxonomy" id="13818"/>
    <lineage>
        <taxon>Eukaryota</taxon>
        <taxon>Viridiplantae</taxon>
        <taxon>Streptophyta</taxon>
        <taxon>Embryophyta</taxon>
        <taxon>Tracheophyta</taxon>
        <taxon>Polypodiopsida</taxon>
        <taxon>Polypodiidae</taxon>
        <taxon>Polypodiales</taxon>
        <taxon>Pteridineae</taxon>
        <taxon>Pteridaceae</taxon>
        <taxon>Vittarioideae</taxon>
        <taxon>Adiantum</taxon>
    </lineage>
</organism>
<dbReference type="SUPFAM" id="SSF48371">
    <property type="entry name" value="ARM repeat"/>
    <property type="match status" value="1"/>
</dbReference>
<dbReference type="Gene3D" id="3.40.1280.10">
    <property type="match status" value="1"/>
</dbReference>
<gene>
    <name evidence="12" type="ORF">GOP47_0004943</name>
</gene>
<evidence type="ECO:0000256" key="6">
    <source>
        <dbReference type="ARBA" id="ARBA00093266"/>
    </source>
</evidence>
<evidence type="ECO:0000256" key="1">
    <source>
        <dbReference type="ARBA" id="ARBA00022603"/>
    </source>
</evidence>
<dbReference type="SUPFAM" id="SSF75217">
    <property type="entry name" value="alpha/beta knot"/>
    <property type="match status" value="1"/>
</dbReference>
<dbReference type="InterPro" id="IPR016024">
    <property type="entry name" value="ARM-type_fold"/>
</dbReference>
<dbReference type="GO" id="GO:0141100">
    <property type="term" value="F:tRNA (guanine(18)-2'-O)-methyltransferase activity"/>
    <property type="evidence" value="ECO:0007669"/>
    <property type="project" value="UniProtKB-EC"/>
</dbReference>
<evidence type="ECO:0000256" key="10">
    <source>
        <dbReference type="ARBA" id="ARBA00093656"/>
    </source>
</evidence>
<evidence type="ECO:0000256" key="9">
    <source>
        <dbReference type="ARBA" id="ARBA00093636"/>
    </source>
</evidence>
<dbReference type="PANTHER" id="PTHR12029:SF11">
    <property type="entry name" value="METHYLTRANSFERASE TARBP1-RELATED"/>
    <property type="match status" value="1"/>
</dbReference>
<protein>
    <recommendedName>
        <fullName evidence="9">tRNA (guanosine(18)-2'-O)-methyltransferase TARBP1</fullName>
        <ecNumber evidence="8">2.1.1.34</ecNumber>
    </recommendedName>
    <alternativeName>
        <fullName evidence="10">TAR RNA-binding protein 1</fullName>
    </alternativeName>
</protein>
<comment type="caution">
    <text evidence="12">The sequence shown here is derived from an EMBL/GenBank/DDBJ whole genome shotgun (WGS) entry which is preliminary data.</text>
</comment>
<keyword evidence="1" id="KW-0489">Methyltransferase</keyword>
<dbReference type="OrthoDB" id="241340at2759"/>
<dbReference type="InterPro" id="IPR001537">
    <property type="entry name" value="SpoU_MeTrfase"/>
</dbReference>
<dbReference type="InterPro" id="IPR045330">
    <property type="entry name" value="TRM3/TARBP1"/>
</dbReference>
<evidence type="ECO:0000256" key="5">
    <source>
        <dbReference type="ARBA" id="ARBA00022990"/>
    </source>
</evidence>
<dbReference type="InterPro" id="IPR029026">
    <property type="entry name" value="tRNA_m1G_MTases_N"/>
</dbReference>
<keyword evidence="4" id="KW-0694">RNA-binding</keyword>
<name>A0A9D4ZL47_ADICA</name>
<evidence type="ECO:0000256" key="4">
    <source>
        <dbReference type="ARBA" id="ARBA00022884"/>
    </source>
</evidence>
<dbReference type="CDD" id="cd18091">
    <property type="entry name" value="SpoU-like_TRM3-like"/>
    <property type="match status" value="1"/>
</dbReference>
<evidence type="ECO:0000256" key="8">
    <source>
        <dbReference type="ARBA" id="ARBA00093594"/>
    </source>
</evidence>
<keyword evidence="3" id="KW-0949">S-adenosyl-L-methionine</keyword>
<evidence type="ECO:0000256" key="2">
    <source>
        <dbReference type="ARBA" id="ARBA00022679"/>
    </source>
</evidence>